<dbReference type="AlphaFoldDB" id="A0A811K1F0"/>
<sequence length="398" mass="44977">MGKFLTEDQALEMIRAWDGFGELEKKSKVKNVSVKPLSIDDQGFLSIVYDVVVNFEDSSKFVVIIKTPSLNRFNEELKADVTDKDKDGIMFQCHNHECEVYTLLSSIDAPMAKLYACKTISSADKNGYLVMESFIGKANIMGISYHTNAGQCLNLARKLGKLRAEAEKLDLDKLKHLNAGFIQENDFVAGLIKPNIQFMLEYDYNTFKPLVDRLEKYGNSKFYEYCLMTKAHDLGVASFFHSDLHGGNLMFKLNPDGSVSNELAALIDFQSAIYGNALCDLSRFTGVTVDVDVRRSIEDDLIDAYYSTYLQYSKNPNPNFTKAVCRELYDLGVILQAVDWQMIFGIFASKPTGKNDFHNEALKARMALKARLCMEDGIRLIEKYAFDKLQNKLGNLTL</sequence>
<dbReference type="Proteomes" id="UP000614601">
    <property type="component" value="Unassembled WGS sequence"/>
</dbReference>
<dbReference type="PANTHER" id="PTHR23020:SF41">
    <property type="entry name" value="AMINOGLYCOSIDE PHOSPHOTRANSFERASE DOMAIN-CONTAINING PROTEIN"/>
    <property type="match status" value="1"/>
</dbReference>
<evidence type="ECO:0000313" key="2">
    <source>
        <dbReference type="EMBL" id="CAD5209614.1"/>
    </source>
</evidence>
<dbReference type="InterPro" id="IPR012877">
    <property type="entry name" value="Dhs-27"/>
</dbReference>
<evidence type="ECO:0000259" key="1">
    <source>
        <dbReference type="SMART" id="SM00587"/>
    </source>
</evidence>
<dbReference type="Proteomes" id="UP000783686">
    <property type="component" value="Unassembled WGS sequence"/>
</dbReference>
<dbReference type="EMBL" id="CAJFCW020000002">
    <property type="protein sequence ID" value="CAG9089712.1"/>
    <property type="molecule type" value="Genomic_DNA"/>
</dbReference>
<proteinExistence type="predicted"/>
<accession>A0A811K1F0</accession>
<evidence type="ECO:0000313" key="3">
    <source>
        <dbReference type="Proteomes" id="UP000614601"/>
    </source>
</evidence>
<dbReference type="Gene3D" id="3.90.1200.10">
    <property type="match status" value="1"/>
</dbReference>
<dbReference type="InterPro" id="IPR011009">
    <property type="entry name" value="Kinase-like_dom_sf"/>
</dbReference>
<dbReference type="SMART" id="SM00587">
    <property type="entry name" value="CHK"/>
    <property type="match status" value="1"/>
</dbReference>
<dbReference type="InterPro" id="IPR015897">
    <property type="entry name" value="CHK_kinase-like"/>
</dbReference>
<dbReference type="PANTHER" id="PTHR23020">
    <property type="entry name" value="UNCHARACTERIZED NUCLEAR HORMONE RECEPTOR-RELATED"/>
    <property type="match status" value="1"/>
</dbReference>
<dbReference type="InterPro" id="IPR052961">
    <property type="entry name" value="Oxido-Kinase-like_Enzymes"/>
</dbReference>
<dbReference type="OrthoDB" id="5915577at2759"/>
<dbReference type="SUPFAM" id="SSF56112">
    <property type="entry name" value="Protein kinase-like (PK-like)"/>
    <property type="match status" value="1"/>
</dbReference>
<comment type="caution">
    <text evidence="2">The sequence shown here is derived from an EMBL/GenBank/DDBJ whole genome shotgun (WGS) entry which is preliminary data.</text>
</comment>
<protein>
    <recommendedName>
        <fullName evidence="1">CHK kinase-like domain-containing protein</fullName>
    </recommendedName>
</protein>
<reference evidence="2" key="1">
    <citation type="submission" date="2020-09" db="EMBL/GenBank/DDBJ databases">
        <authorList>
            <person name="Kikuchi T."/>
        </authorList>
    </citation>
    <scope>NUCLEOTIDE SEQUENCE</scope>
    <source>
        <strain evidence="2">SH1</strain>
    </source>
</reference>
<keyword evidence="3" id="KW-1185">Reference proteome</keyword>
<gene>
    <name evidence="2" type="ORF">BOKJ2_LOCUS2775</name>
</gene>
<name>A0A811K1F0_9BILA</name>
<feature type="domain" description="CHK kinase-like" evidence="1">
    <location>
        <begin position="129"/>
        <end position="315"/>
    </location>
</feature>
<dbReference type="Pfam" id="PF07914">
    <property type="entry name" value="DUF1679"/>
    <property type="match status" value="1"/>
</dbReference>
<dbReference type="EMBL" id="CAJFDH010000002">
    <property type="protein sequence ID" value="CAD5209614.1"/>
    <property type="molecule type" value="Genomic_DNA"/>
</dbReference>
<organism evidence="2 3">
    <name type="scientific">Bursaphelenchus okinawaensis</name>
    <dbReference type="NCBI Taxonomy" id="465554"/>
    <lineage>
        <taxon>Eukaryota</taxon>
        <taxon>Metazoa</taxon>
        <taxon>Ecdysozoa</taxon>
        <taxon>Nematoda</taxon>
        <taxon>Chromadorea</taxon>
        <taxon>Rhabditida</taxon>
        <taxon>Tylenchina</taxon>
        <taxon>Tylenchomorpha</taxon>
        <taxon>Aphelenchoidea</taxon>
        <taxon>Aphelenchoididae</taxon>
        <taxon>Bursaphelenchus</taxon>
    </lineage>
</organism>